<evidence type="ECO:0000313" key="1">
    <source>
        <dbReference type="EMBL" id="BAW17166.1"/>
    </source>
</evidence>
<proteinExistence type="predicted"/>
<organism evidence="1 2">
    <name type="scientific">Streptococcus intermedius</name>
    <dbReference type="NCBI Taxonomy" id="1338"/>
    <lineage>
        <taxon>Bacteria</taxon>
        <taxon>Bacillati</taxon>
        <taxon>Bacillota</taxon>
        <taxon>Bacilli</taxon>
        <taxon>Lactobacillales</taxon>
        <taxon>Streptococcaceae</taxon>
        <taxon>Streptococcus</taxon>
        <taxon>Streptococcus anginosus group</taxon>
    </lineage>
</organism>
<dbReference type="AlphaFoldDB" id="A0AAD1C900"/>
<name>A0AAD1C900_STRIT</name>
<sequence>MMKVKFVNLVIAFVTDFVSFISNLKCSIGTFVPSFFPSNLNCLKYEVYAVNIFKAVCQL</sequence>
<reference evidence="1 2" key="1">
    <citation type="journal article" date="2017" name="Infect. Immun.">
        <title>Characterization of the Pathogenicity of Streptococcus intermedius TYG1620 Isolated from a Human Brain Abscess Based on the Complete Genome Sequence with Transcriptome Analysis and Transposon Mutagenesis in a Murine Subcutaneous Abscess Model.</title>
        <authorList>
            <person name="Hasegawa N."/>
            <person name="Sekizuka T."/>
            <person name="Sugi Y."/>
            <person name="Kawakami N."/>
            <person name="Ogasawara Y."/>
            <person name="Kato K."/>
            <person name="Yamashita A."/>
            <person name="Takeuchi F."/>
            <person name="Kuroda M."/>
        </authorList>
    </citation>
    <scope>NUCLEOTIDE SEQUENCE [LARGE SCALE GENOMIC DNA]</scope>
    <source>
        <strain evidence="1 2">TYG1620</strain>
    </source>
</reference>
<protein>
    <submittedName>
        <fullName evidence="1">Uncharacterized protein</fullName>
    </submittedName>
</protein>
<dbReference type="EMBL" id="AP014880">
    <property type="protein sequence ID" value="BAW17166.1"/>
    <property type="molecule type" value="Genomic_DNA"/>
</dbReference>
<accession>A0AAD1C900</accession>
<dbReference type="Proteomes" id="UP000217792">
    <property type="component" value="Chromosome"/>
</dbReference>
<evidence type="ECO:0000313" key="2">
    <source>
        <dbReference type="Proteomes" id="UP000217792"/>
    </source>
</evidence>
<gene>
    <name evidence="1" type="ORF">SITYG_11870</name>
</gene>